<name>B6IIV3_CAEBR</name>
<evidence type="ECO:0000313" key="2">
    <source>
        <dbReference type="Proteomes" id="UP000008549"/>
    </source>
</evidence>
<dbReference type="HOGENOM" id="CLU_3175872_0_0_1"/>
<dbReference type="InParanoid" id="B6IIV3"/>
<keyword evidence="2" id="KW-1185">Reference proteome</keyword>
<gene>
    <name evidence="1" type="ORF">CBG25478</name>
    <name evidence="1" type="ORF">CBG_25478</name>
</gene>
<dbReference type="AlphaFoldDB" id="B6IIV3"/>
<dbReference type="GeneID" id="68916964"/>
<sequence length="47" mass="5592">MVHRGLKTPVAQKPAWQDSTLVPLFSYYSLLEYRKRHAVPDDWQHLI</sequence>
<organism evidence="1 2">
    <name type="scientific">Caenorhabditis briggsae</name>
    <dbReference type="NCBI Taxonomy" id="6238"/>
    <lineage>
        <taxon>Eukaryota</taxon>
        <taxon>Metazoa</taxon>
        <taxon>Ecdysozoa</taxon>
        <taxon>Nematoda</taxon>
        <taxon>Chromadorea</taxon>
        <taxon>Rhabditida</taxon>
        <taxon>Rhabditina</taxon>
        <taxon>Rhabditomorpha</taxon>
        <taxon>Rhabditoidea</taxon>
        <taxon>Rhabditidae</taxon>
        <taxon>Peloderinae</taxon>
        <taxon>Caenorhabditis</taxon>
    </lineage>
</organism>
<accession>B6IIV3</accession>
<reference evidence="1 2" key="2">
    <citation type="journal article" date="2011" name="PLoS Genet.">
        <title>Caenorhabditis briggsae recombinant inbred line genotypes reveal inter-strain incompatibility and the evolution of recombination.</title>
        <authorList>
            <person name="Ross J.A."/>
            <person name="Koboldt D.C."/>
            <person name="Staisch J.E."/>
            <person name="Chamberlin H.M."/>
            <person name="Gupta B.P."/>
            <person name="Miller R.D."/>
            <person name="Baird S.E."/>
            <person name="Haag E.S."/>
        </authorList>
    </citation>
    <scope>NUCLEOTIDE SEQUENCE [LARGE SCALE GENOMIC DNA]</scope>
    <source>
        <strain evidence="1 2">AF16</strain>
    </source>
</reference>
<dbReference type="EMBL" id="HE600919">
    <property type="protein sequence ID" value="CAR99833.1"/>
    <property type="molecule type" value="Genomic_DNA"/>
</dbReference>
<reference evidence="1 2" key="1">
    <citation type="journal article" date="2003" name="PLoS Biol.">
        <title>The genome sequence of Caenorhabditis briggsae: a platform for comparative genomics.</title>
        <authorList>
            <person name="Stein L.D."/>
            <person name="Bao Z."/>
            <person name="Blasiar D."/>
            <person name="Blumenthal T."/>
            <person name="Brent M.R."/>
            <person name="Chen N."/>
            <person name="Chinwalla A."/>
            <person name="Clarke L."/>
            <person name="Clee C."/>
            <person name="Coghlan A."/>
            <person name="Coulson A."/>
            <person name="D'Eustachio P."/>
            <person name="Fitch D.H."/>
            <person name="Fulton L.A."/>
            <person name="Fulton R.E."/>
            <person name="Griffiths-Jones S."/>
            <person name="Harris T.W."/>
            <person name="Hillier L.W."/>
            <person name="Kamath R."/>
            <person name="Kuwabara P.E."/>
            <person name="Mardis E.R."/>
            <person name="Marra M.A."/>
            <person name="Miner T.L."/>
            <person name="Minx P."/>
            <person name="Mullikin J.C."/>
            <person name="Plumb R.W."/>
            <person name="Rogers J."/>
            <person name="Schein J.E."/>
            <person name="Sohrmann M."/>
            <person name="Spieth J."/>
            <person name="Stajich J.E."/>
            <person name="Wei C."/>
            <person name="Willey D."/>
            <person name="Wilson R.K."/>
            <person name="Durbin R."/>
            <person name="Waterston R.H."/>
        </authorList>
    </citation>
    <scope>NUCLEOTIDE SEQUENCE [LARGE SCALE GENOMIC DNA]</scope>
    <source>
        <strain evidence="1 2">AF16</strain>
    </source>
</reference>
<dbReference type="KEGG" id="cbr:CBG_25478"/>
<evidence type="ECO:0000313" key="1">
    <source>
        <dbReference type="EMBL" id="CAR99833.1"/>
    </source>
</evidence>
<dbReference type="Proteomes" id="UP000008549">
    <property type="component" value="Unassembled WGS sequence"/>
</dbReference>
<dbReference type="CTD" id="68916964"/>
<protein>
    <submittedName>
        <fullName evidence="1">Protein CBG25478</fullName>
    </submittedName>
</protein>
<dbReference type="RefSeq" id="XP_045099394.1">
    <property type="nucleotide sequence ID" value="XM_045241823.1"/>
</dbReference>
<proteinExistence type="predicted"/>